<evidence type="ECO:0000256" key="1">
    <source>
        <dbReference type="ARBA" id="ARBA00004370"/>
    </source>
</evidence>
<dbReference type="EMBL" id="PEYD01000052">
    <property type="protein sequence ID" value="PIS39283.1"/>
    <property type="molecule type" value="Genomic_DNA"/>
</dbReference>
<protein>
    <submittedName>
        <fullName evidence="7">Uncharacterized protein</fullName>
    </submittedName>
</protein>
<evidence type="ECO:0000313" key="7">
    <source>
        <dbReference type="EMBL" id="PIS39283.1"/>
    </source>
</evidence>
<keyword evidence="2" id="KW-0813">Transport</keyword>
<comment type="caution">
    <text evidence="7">The sequence shown here is derived from an EMBL/GenBank/DDBJ whole genome shotgun (WGS) entry which is preliminary data.</text>
</comment>
<keyword evidence="6" id="KW-0066">ATP synthesis</keyword>
<keyword evidence="3" id="KW-0375">Hydrogen ion transport</keyword>
<dbReference type="Pfam" id="PF00213">
    <property type="entry name" value="OSCP"/>
    <property type="match status" value="1"/>
</dbReference>
<name>A0A2H0YNE2_9BACT</name>
<dbReference type="AlphaFoldDB" id="A0A2H0YNE2"/>
<keyword evidence="5" id="KW-0472">Membrane</keyword>
<dbReference type="PANTHER" id="PTHR11910">
    <property type="entry name" value="ATP SYNTHASE DELTA CHAIN"/>
    <property type="match status" value="1"/>
</dbReference>
<evidence type="ECO:0000256" key="2">
    <source>
        <dbReference type="ARBA" id="ARBA00022448"/>
    </source>
</evidence>
<evidence type="ECO:0000256" key="3">
    <source>
        <dbReference type="ARBA" id="ARBA00022781"/>
    </source>
</evidence>
<dbReference type="SUPFAM" id="SSF160527">
    <property type="entry name" value="V-type ATPase subunit E-like"/>
    <property type="match status" value="1"/>
</dbReference>
<reference evidence="8" key="1">
    <citation type="submission" date="2017-09" db="EMBL/GenBank/DDBJ databases">
        <title>Depth-based differentiation of microbial function through sediment-hosted aquifers and enrichment of novel symbionts in the deep terrestrial subsurface.</title>
        <authorList>
            <person name="Probst A.J."/>
            <person name="Ladd B."/>
            <person name="Jarett J.K."/>
            <person name="Geller-Mcgrath D.E."/>
            <person name="Sieber C.M.K."/>
            <person name="Emerson J.B."/>
            <person name="Anantharaman K."/>
            <person name="Thomas B.C."/>
            <person name="Malmstrom R."/>
            <person name="Stieglmeier M."/>
            <person name="Klingl A."/>
            <person name="Woyke T."/>
            <person name="Ryan C.M."/>
            <person name="Banfield J.F."/>
        </authorList>
    </citation>
    <scope>NUCLEOTIDE SEQUENCE [LARGE SCALE GENOMIC DNA]</scope>
</reference>
<dbReference type="GO" id="GO:0016020">
    <property type="term" value="C:membrane"/>
    <property type="evidence" value="ECO:0007669"/>
    <property type="project" value="UniProtKB-SubCell"/>
</dbReference>
<organism evidence="7 8">
    <name type="scientific">Candidatus Nealsonbacteria bacterium CG08_land_8_20_14_0_20_38_20</name>
    <dbReference type="NCBI Taxonomy" id="1974705"/>
    <lineage>
        <taxon>Bacteria</taxon>
        <taxon>Candidatus Nealsoniibacteriota</taxon>
    </lineage>
</organism>
<proteinExistence type="predicted"/>
<evidence type="ECO:0000256" key="5">
    <source>
        <dbReference type="ARBA" id="ARBA00023136"/>
    </source>
</evidence>
<gene>
    <name evidence="7" type="ORF">COT33_02795</name>
</gene>
<evidence type="ECO:0000256" key="4">
    <source>
        <dbReference type="ARBA" id="ARBA00023065"/>
    </source>
</evidence>
<evidence type="ECO:0000313" key="8">
    <source>
        <dbReference type="Proteomes" id="UP000230088"/>
    </source>
</evidence>
<dbReference type="Proteomes" id="UP000230088">
    <property type="component" value="Unassembled WGS sequence"/>
</dbReference>
<comment type="subcellular location">
    <subcellularLocation>
        <location evidence="1">Membrane</location>
    </subcellularLocation>
</comment>
<dbReference type="InterPro" id="IPR000711">
    <property type="entry name" value="ATPase_OSCP/dsu"/>
</dbReference>
<evidence type="ECO:0000256" key="6">
    <source>
        <dbReference type="ARBA" id="ARBA00023310"/>
    </source>
</evidence>
<dbReference type="GO" id="GO:0046933">
    <property type="term" value="F:proton-transporting ATP synthase activity, rotational mechanism"/>
    <property type="evidence" value="ECO:0007669"/>
    <property type="project" value="InterPro"/>
</dbReference>
<accession>A0A2H0YNE2</accession>
<keyword evidence="4" id="KW-0406">Ion transport</keyword>
<sequence>MRKTQKLAKILISLAENKSQREKEEIVKNFLEILKQKKNIPLLNKILKEVKREIKKKEVNLTVARKLDEDAFAQIKAKINEVFGKEKETKIKIDENIIGGFLVKSRDYLIDASIKGMLNKLRYYGEYF</sequence>